<dbReference type="GO" id="GO:0000976">
    <property type="term" value="F:transcription cis-regulatory region binding"/>
    <property type="evidence" value="ECO:0007669"/>
    <property type="project" value="TreeGrafter"/>
</dbReference>
<keyword evidence="3" id="KW-0804">Transcription</keyword>
<accession>E7RNU0</accession>
<dbReference type="eggNOG" id="COG1309">
    <property type="taxonomic scope" value="Bacteria"/>
</dbReference>
<evidence type="ECO:0000256" key="4">
    <source>
        <dbReference type="PROSITE-ProRule" id="PRU00335"/>
    </source>
</evidence>
<evidence type="ECO:0000259" key="5">
    <source>
        <dbReference type="PROSITE" id="PS50977"/>
    </source>
</evidence>
<keyword evidence="1" id="KW-0805">Transcription regulation</keyword>
<dbReference type="PANTHER" id="PTHR30055">
    <property type="entry name" value="HTH-TYPE TRANSCRIPTIONAL REGULATOR RUTR"/>
    <property type="match status" value="1"/>
</dbReference>
<dbReference type="HOGENOM" id="CLU_069356_6_2_10"/>
<proteinExistence type="predicted"/>
<dbReference type="Proteomes" id="UP000005580">
    <property type="component" value="Unassembled WGS sequence"/>
</dbReference>
<evidence type="ECO:0000256" key="2">
    <source>
        <dbReference type="ARBA" id="ARBA00023125"/>
    </source>
</evidence>
<dbReference type="EMBL" id="AEPE02000003">
    <property type="protein sequence ID" value="EFZ37383.1"/>
    <property type="molecule type" value="Genomic_DNA"/>
</dbReference>
<keyword evidence="7" id="KW-1185">Reference proteome</keyword>
<keyword evidence="2 4" id="KW-0238">DNA-binding</keyword>
<dbReference type="InterPro" id="IPR009057">
    <property type="entry name" value="Homeodomain-like_sf"/>
</dbReference>
<dbReference type="AlphaFoldDB" id="E7RNU0"/>
<evidence type="ECO:0000313" key="7">
    <source>
        <dbReference type="Proteomes" id="UP000005580"/>
    </source>
</evidence>
<dbReference type="PROSITE" id="PS50977">
    <property type="entry name" value="HTH_TETR_2"/>
    <property type="match status" value="1"/>
</dbReference>
<dbReference type="Gene3D" id="1.10.357.10">
    <property type="entry name" value="Tetracycline Repressor, domain 2"/>
    <property type="match status" value="1"/>
</dbReference>
<comment type="caution">
    <text evidence="6">The sequence shown here is derived from an EMBL/GenBank/DDBJ whole genome shotgun (WGS) entry which is preliminary data.</text>
</comment>
<name>E7RNU0_9BACT</name>
<sequence>MPMWNGRALYLEQLFAPVATGRGCVRFFPTFRYCKGRQICLFLQTDNSRRLMQMQKDFTRKQILHSAEKLFVQKGFRSTSMREIAMDAGVGLSNIYNYFENKDRIFRTLLMPLTDELDRMLVEHHDPKSVERLVPELNSMGERFITDMVSEYLHVVTRYRRQLQLLFFKAQGSSLENFIDDFSKRCVEQIQVFMQQIRRNSAGSGTAVADFTIRLHTVWMLTLFKEMARQNMSPHDRRQIFTDYVTFECVGWRERINR</sequence>
<dbReference type="SUPFAM" id="SSF46689">
    <property type="entry name" value="Homeodomain-like"/>
    <property type="match status" value="1"/>
</dbReference>
<evidence type="ECO:0000256" key="3">
    <source>
        <dbReference type="ARBA" id="ARBA00023163"/>
    </source>
</evidence>
<reference evidence="6" key="1">
    <citation type="submission" date="2011-01" db="EMBL/GenBank/DDBJ databases">
        <authorList>
            <person name="Muzny D."/>
            <person name="Qin X."/>
            <person name="Buhay C."/>
            <person name="Dugan-Rocha S."/>
            <person name="Ding Y."/>
            <person name="Chen G."/>
            <person name="Hawes A."/>
            <person name="Holder M."/>
            <person name="Jhangiani S."/>
            <person name="Johnson A."/>
            <person name="Khan Z."/>
            <person name="Li Z."/>
            <person name="Liu W."/>
            <person name="Liu X."/>
            <person name="Perez L."/>
            <person name="Shen H."/>
            <person name="Wang Q."/>
            <person name="Watt J."/>
            <person name="Xi L."/>
            <person name="Xin Y."/>
            <person name="Zhou J."/>
            <person name="Deng J."/>
            <person name="Jiang H."/>
            <person name="Liu Y."/>
            <person name="Qu J."/>
            <person name="Song X.-Z."/>
            <person name="Zhang L."/>
            <person name="Villasana D."/>
            <person name="Johnson A."/>
            <person name="Liu J."/>
            <person name="Liyanage D."/>
            <person name="Lorensuhewa L."/>
            <person name="Robinson T."/>
            <person name="Song A."/>
            <person name="Song B.-B."/>
            <person name="Dinh H."/>
            <person name="Thornton R."/>
            <person name="Coyle M."/>
            <person name="Francisco L."/>
            <person name="Jackson L."/>
            <person name="Javaid M."/>
            <person name="Korchina V."/>
            <person name="Kovar C."/>
            <person name="Mata R."/>
            <person name="Mathew T."/>
            <person name="Ngo R."/>
            <person name="Nguyen L."/>
            <person name="Nguyen N."/>
            <person name="Okwuonu G."/>
            <person name="Ongeri F."/>
            <person name="Pham C."/>
            <person name="Simmons D."/>
            <person name="Wilczek-Boney K."/>
            <person name="Hale W."/>
            <person name="Jakkamsetti A."/>
            <person name="Pham P."/>
            <person name="Ruth R."/>
            <person name="San Lucas F."/>
            <person name="Warren J."/>
            <person name="Zhang J."/>
            <person name="Zhao Z."/>
            <person name="Zhou C."/>
            <person name="Zhu D."/>
            <person name="Lee S."/>
            <person name="Bess C."/>
            <person name="Blankenburg K."/>
            <person name="Forbes L."/>
            <person name="Fu Q."/>
            <person name="Gubbala S."/>
            <person name="Hirani K."/>
            <person name="Jayaseelan J.C."/>
            <person name="Lara F."/>
            <person name="Munidasa M."/>
            <person name="Palculict T."/>
            <person name="Patil S."/>
            <person name="Pu L.-L."/>
            <person name="Saada N."/>
            <person name="Tang L."/>
            <person name="Weissenberger G."/>
            <person name="Zhu Y."/>
            <person name="Hemphill L."/>
            <person name="Shang Y."/>
            <person name="Youmans B."/>
            <person name="Ayvaz T."/>
            <person name="Ross M."/>
            <person name="Santibanez J."/>
            <person name="Aqrawi P."/>
            <person name="Gross S."/>
            <person name="Joshi V."/>
            <person name="Fowler G."/>
            <person name="Nazareth L."/>
            <person name="Reid J."/>
            <person name="Worley K."/>
            <person name="Petrosino J."/>
            <person name="Highlander S."/>
            <person name="Gibbs R."/>
        </authorList>
    </citation>
    <scope>NUCLEOTIDE SEQUENCE [LARGE SCALE GENOMIC DNA]</scope>
    <source>
        <strain evidence="6">ATCC 33269</strain>
    </source>
</reference>
<dbReference type="PRINTS" id="PR00455">
    <property type="entry name" value="HTHTETR"/>
</dbReference>
<dbReference type="InterPro" id="IPR001647">
    <property type="entry name" value="HTH_TetR"/>
</dbReference>
<dbReference type="GO" id="GO:0003700">
    <property type="term" value="F:DNA-binding transcription factor activity"/>
    <property type="evidence" value="ECO:0007669"/>
    <property type="project" value="TreeGrafter"/>
</dbReference>
<dbReference type="Pfam" id="PF00440">
    <property type="entry name" value="TetR_N"/>
    <property type="match status" value="1"/>
</dbReference>
<dbReference type="InterPro" id="IPR050109">
    <property type="entry name" value="HTH-type_TetR-like_transc_reg"/>
</dbReference>
<dbReference type="PANTHER" id="PTHR30055:SF234">
    <property type="entry name" value="HTH-TYPE TRANSCRIPTIONAL REGULATOR BETI"/>
    <property type="match status" value="1"/>
</dbReference>
<evidence type="ECO:0000256" key="1">
    <source>
        <dbReference type="ARBA" id="ARBA00023015"/>
    </source>
</evidence>
<evidence type="ECO:0000313" key="6">
    <source>
        <dbReference type="EMBL" id="EFZ37383.1"/>
    </source>
</evidence>
<organism evidence="6 7">
    <name type="scientific">Hoylesella oralis ATCC 33269</name>
    <dbReference type="NCBI Taxonomy" id="873533"/>
    <lineage>
        <taxon>Bacteria</taxon>
        <taxon>Pseudomonadati</taxon>
        <taxon>Bacteroidota</taxon>
        <taxon>Bacteroidia</taxon>
        <taxon>Bacteroidales</taxon>
        <taxon>Prevotellaceae</taxon>
        <taxon>Hoylesella</taxon>
    </lineage>
</organism>
<protein>
    <submittedName>
        <fullName evidence="6">Transcriptional regulator, TetR family</fullName>
    </submittedName>
</protein>
<feature type="DNA-binding region" description="H-T-H motif" evidence="4">
    <location>
        <begin position="80"/>
        <end position="99"/>
    </location>
</feature>
<dbReference type="STRING" id="28134.SAMN05444288_0091"/>
<gene>
    <name evidence="6" type="ORF">HMPREF0663_10841</name>
</gene>
<feature type="domain" description="HTH tetR-type" evidence="5">
    <location>
        <begin position="57"/>
        <end position="117"/>
    </location>
</feature>